<protein>
    <submittedName>
        <fullName evidence="1">Uncharacterized protein</fullName>
    </submittedName>
</protein>
<dbReference type="HOGENOM" id="CLU_3215602_0_0_4"/>
<gene>
    <name evidence="1" type="ORF">EIKCOROL_01234</name>
</gene>
<name>C0DV45_EIKCO</name>
<dbReference type="Proteomes" id="UP000005837">
    <property type="component" value="Unassembled WGS sequence"/>
</dbReference>
<evidence type="ECO:0000313" key="1">
    <source>
        <dbReference type="EMBL" id="EEG24065.1"/>
    </source>
</evidence>
<comment type="caution">
    <text evidence="1">The sequence shown here is derived from an EMBL/GenBank/DDBJ whole genome shotgun (WGS) entry which is preliminary data.</text>
</comment>
<sequence length="44" mass="5190">MLLLGWCLAGRLYCLSQRLPENKLLALRERAKLVGTWLKPYVFR</sequence>
<evidence type="ECO:0000313" key="2">
    <source>
        <dbReference type="Proteomes" id="UP000005837"/>
    </source>
</evidence>
<organism evidence="1 2">
    <name type="scientific">Eikenella corrodens ATCC 23834</name>
    <dbReference type="NCBI Taxonomy" id="546274"/>
    <lineage>
        <taxon>Bacteria</taxon>
        <taxon>Pseudomonadati</taxon>
        <taxon>Pseudomonadota</taxon>
        <taxon>Betaproteobacteria</taxon>
        <taxon>Neisseriales</taxon>
        <taxon>Neisseriaceae</taxon>
        <taxon>Eikenella</taxon>
    </lineage>
</organism>
<reference evidence="1 2" key="1">
    <citation type="submission" date="2009-01" db="EMBL/GenBank/DDBJ databases">
        <authorList>
            <person name="Fulton L."/>
            <person name="Clifton S."/>
            <person name="Chinwalla A.T."/>
            <person name="Mitreva M."/>
            <person name="Sodergren E."/>
            <person name="Weinstock G."/>
            <person name="Clifton S."/>
            <person name="Dooling D.J."/>
            <person name="Fulton B."/>
            <person name="Minx P."/>
            <person name="Pepin K.H."/>
            <person name="Johnson M."/>
            <person name="Bhonagiri V."/>
            <person name="Nash W.E."/>
            <person name="Mardis E.R."/>
            <person name="Wilson R.K."/>
        </authorList>
    </citation>
    <scope>NUCLEOTIDE SEQUENCE [LARGE SCALE GENOMIC DNA]</scope>
    <source>
        <strain evidence="1 2">ATCC 23834</strain>
    </source>
</reference>
<dbReference type="AlphaFoldDB" id="C0DV45"/>
<proteinExistence type="predicted"/>
<dbReference type="EMBL" id="ACEA01000020">
    <property type="protein sequence ID" value="EEG24065.1"/>
    <property type="molecule type" value="Genomic_DNA"/>
</dbReference>
<accession>C0DV45</accession>